<dbReference type="Proteomes" id="UP000019471">
    <property type="component" value="Unassembled WGS sequence"/>
</dbReference>
<dbReference type="OrthoDB" id="10563821at2759"/>
<feature type="region of interest" description="Disordered" evidence="1">
    <location>
        <begin position="50"/>
        <end position="78"/>
    </location>
</feature>
<dbReference type="AlphaFoldDB" id="W9X4V5"/>
<dbReference type="EMBL" id="AMGX01000001">
    <property type="protein sequence ID" value="EXJ75537.1"/>
    <property type="molecule type" value="Genomic_DNA"/>
</dbReference>
<gene>
    <name evidence="2" type="ORF">A1O5_00043</name>
</gene>
<protein>
    <submittedName>
        <fullName evidence="2">Uncharacterized protein</fullName>
    </submittedName>
</protein>
<accession>W9X4V5</accession>
<dbReference type="HOGENOM" id="CLU_1618840_0_0_1"/>
<comment type="caution">
    <text evidence="2">The sequence shown here is derived from an EMBL/GenBank/DDBJ whole genome shotgun (WGS) entry which is preliminary data.</text>
</comment>
<proteinExistence type="predicted"/>
<dbReference type="RefSeq" id="XP_007738854.1">
    <property type="nucleotide sequence ID" value="XM_007740664.1"/>
</dbReference>
<evidence type="ECO:0000313" key="3">
    <source>
        <dbReference type="Proteomes" id="UP000019471"/>
    </source>
</evidence>
<organism evidence="2 3">
    <name type="scientific">Cladophialophora psammophila CBS 110553</name>
    <dbReference type="NCBI Taxonomy" id="1182543"/>
    <lineage>
        <taxon>Eukaryota</taxon>
        <taxon>Fungi</taxon>
        <taxon>Dikarya</taxon>
        <taxon>Ascomycota</taxon>
        <taxon>Pezizomycotina</taxon>
        <taxon>Eurotiomycetes</taxon>
        <taxon>Chaetothyriomycetidae</taxon>
        <taxon>Chaetothyriales</taxon>
        <taxon>Herpotrichiellaceae</taxon>
        <taxon>Cladophialophora</taxon>
    </lineage>
</organism>
<evidence type="ECO:0000313" key="2">
    <source>
        <dbReference type="EMBL" id="EXJ75537.1"/>
    </source>
</evidence>
<keyword evidence="3" id="KW-1185">Reference proteome</keyword>
<sequence length="164" mass="18694">MKRLRQKGVCDESKCRYPTASKKEEAMDVSSQQPADEAFETAQPYRIWHYEPLNEKRSPAEKDELAKKDADEASKIKDEEGNALNDKLCKAISEGHPVQFGINYYHKAPDHQLKQIETRKGKKWPLVQLTCRHEKPPAKCGKHAALAIVYDEYSVICQTSYGAD</sequence>
<feature type="compositionally biased region" description="Basic and acidic residues" evidence="1">
    <location>
        <begin position="8"/>
        <end position="26"/>
    </location>
</feature>
<dbReference type="Gene3D" id="3.90.70.10">
    <property type="entry name" value="Cysteine proteinases"/>
    <property type="match status" value="1"/>
</dbReference>
<dbReference type="GeneID" id="19184781"/>
<feature type="region of interest" description="Disordered" evidence="1">
    <location>
        <begin position="1"/>
        <end position="36"/>
    </location>
</feature>
<name>W9X4V5_9EURO</name>
<evidence type="ECO:0000256" key="1">
    <source>
        <dbReference type="SAM" id="MobiDB-lite"/>
    </source>
</evidence>
<reference evidence="2 3" key="1">
    <citation type="submission" date="2013-03" db="EMBL/GenBank/DDBJ databases">
        <title>The Genome Sequence of Cladophialophora psammophila CBS 110553.</title>
        <authorList>
            <consortium name="The Broad Institute Genomics Platform"/>
            <person name="Cuomo C."/>
            <person name="de Hoog S."/>
            <person name="Gorbushina A."/>
            <person name="Walker B."/>
            <person name="Young S.K."/>
            <person name="Zeng Q."/>
            <person name="Gargeya S."/>
            <person name="Fitzgerald M."/>
            <person name="Haas B."/>
            <person name="Abouelleil A."/>
            <person name="Allen A.W."/>
            <person name="Alvarado L."/>
            <person name="Arachchi H.M."/>
            <person name="Berlin A.M."/>
            <person name="Chapman S.B."/>
            <person name="Gainer-Dewar J."/>
            <person name="Goldberg J."/>
            <person name="Griggs A."/>
            <person name="Gujja S."/>
            <person name="Hansen M."/>
            <person name="Howarth C."/>
            <person name="Imamovic A."/>
            <person name="Ireland A."/>
            <person name="Larimer J."/>
            <person name="McCowan C."/>
            <person name="Murphy C."/>
            <person name="Pearson M."/>
            <person name="Poon T.W."/>
            <person name="Priest M."/>
            <person name="Roberts A."/>
            <person name="Saif S."/>
            <person name="Shea T."/>
            <person name="Sisk P."/>
            <person name="Sykes S."/>
            <person name="Wortman J."/>
            <person name="Nusbaum C."/>
            <person name="Birren B."/>
        </authorList>
    </citation>
    <scope>NUCLEOTIDE SEQUENCE [LARGE SCALE GENOMIC DNA]</scope>
    <source>
        <strain evidence="2 3">CBS 110553</strain>
    </source>
</reference>